<reference evidence="8 9" key="1">
    <citation type="submission" date="2023-12" db="EMBL/GenBank/DDBJ databases">
        <title>Denitrificimonas halotolerans sp. nov.,a novel species isolated from landfill leachate.</title>
        <authorList>
            <person name="Wang S."/>
        </authorList>
    </citation>
    <scope>NUCLEOTIDE SEQUENCE [LARGE SCALE GENOMIC DNA]</scope>
    <source>
        <strain evidence="8 9">JX-1</strain>
    </source>
</reference>
<evidence type="ECO:0000256" key="3">
    <source>
        <dbReference type="ARBA" id="ARBA00023015"/>
    </source>
</evidence>
<proteinExistence type="predicted"/>
<dbReference type="InterPro" id="IPR011789">
    <property type="entry name" value="CueR"/>
</dbReference>
<keyword evidence="2" id="KW-0963">Cytoplasm</keyword>
<dbReference type="PANTHER" id="PTHR30204:SF94">
    <property type="entry name" value="HEAVY METAL-DEPENDENT TRANSCRIPTIONAL REGULATOR HI_0293-RELATED"/>
    <property type="match status" value="1"/>
</dbReference>
<dbReference type="InterPro" id="IPR047057">
    <property type="entry name" value="MerR_fam"/>
</dbReference>
<dbReference type="InterPro" id="IPR000551">
    <property type="entry name" value="MerR-type_HTH_dom"/>
</dbReference>
<dbReference type="Proteomes" id="UP001294570">
    <property type="component" value="Unassembled WGS sequence"/>
</dbReference>
<organism evidence="8 9">
    <name type="scientific">Denitrificimonas halotolerans</name>
    <dbReference type="NCBI Taxonomy" id="3098930"/>
    <lineage>
        <taxon>Bacteria</taxon>
        <taxon>Pseudomonadati</taxon>
        <taxon>Pseudomonadota</taxon>
        <taxon>Gammaproteobacteria</taxon>
        <taxon>Pseudomonadales</taxon>
        <taxon>Pseudomonadaceae</taxon>
        <taxon>Denitrificimonas</taxon>
    </lineage>
</organism>
<evidence type="ECO:0000256" key="1">
    <source>
        <dbReference type="ARBA" id="ARBA00004496"/>
    </source>
</evidence>
<feature type="coiled-coil region" evidence="6">
    <location>
        <begin position="84"/>
        <end position="111"/>
    </location>
</feature>
<keyword evidence="3" id="KW-0805">Transcription regulation</keyword>
<evidence type="ECO:0000256" key="2">
    <source>
        <dbReference type="ARBA" id="ARBA00022490"/>
    </source>
</evidence>
<dbReference type="CDD" id="cd01108">
    <property type="entry name" value="HTH_CueR"/>
    <property type="match status" value="1"/>
</dbReference>
<dbReference type="Pfam" id="PF09278">
    <property type="entry name" value="MerR-DNA-bind"/>
    <property type="match status" value="1"/>
</dbReference>
<name>A0ABU5GUX7_9GAMM</name>
<keyword evidence="9" id="KW-1185">Reference proteome</keyword>
<dbReference type="EMBL" id="JAXIVU010000008">
    <property type="protein sequence ID" value="MDY7219448.1"/>
    <property type="molecule type" value="Genomic_DNA"/>
</dbReference>
<dbReference type="NCBIfam" id="TIGR02044">
    <property type="entry name" value="CueR"/>
    <property type="match status" value="1"/>
</dbReference>
<evidence type="ECO:0000313" key="9">
    <source>
        <dbReference type="Proteomes" id="UP001294570"/>
    </source>
</evidence>
<keyword evidence="5" id="KW-0804">Transcription</keyword>
<dbReference type="PANTHER" id="PTHR30204">
    <property type="entry name" value="REDOX-CYCLING DRUG-SENSING TRANSCRIPTIONAL ACTIVATOR SOXR"/>
    <property type="match status" value="1"/>
</dbReference>
<comment type="subcellular location">
    <subcellularLocation>
        <location evidence="1">Cytoplasm</location>
    </subcellularLocation>
</comment>
<dbReference type="Pfam" id="PF00376">
    <property type="entry name" value="MerR"/>
    <property type="match status" value="1"/>
</dbReference>
<evidence type="ECO:0000256" key="6">
    <source>
        <dbReference type="SAM" id="Coils"/>
    </source>
</evidence>
<dbReference type="PROSITE" id="PS50937">
    <property type="entry name" value="HTH_MERR_2"/>
    <property type="match status" value="1"/>
</dbReference>
<sequence>MNIGEAAAASGISRKMIRYYEEIGLLSPVPRSNAGYRVYNATIVQQLSFIRRARDLGFSLERIKTLMDLWHNTDRQSADVKALAQQYMTELDQDIKNLQSIRQQLAELVEQCHGDGQPDCSILDSLAQPKSHA</sequence>
<dbReference type="SMART" id="SM00422">
    <property type="entry name" value="HTH_MERR"/>
    <property type="match status" value="1"/>
</dbReference>
<evidence type="ECO:0000256" key="4">
    <source>
        <dbReference type="ARBA" id="ARBA00023125"/>
    </source>
</evidence>
<dbReference type="PROSITE" id="PS00552">
    <property type="entry name" value="HTH_MERR_1"/>
    <property type="match status" value="1"/>
</dbReference>
<dbReference type="RefSeq" id="WP_321553539.1">
    <property type="nucleotide sequence ID" value="NZ_JAXIVU010000008.1"/>
</dbReference>
<protein>
    <submittedName>
        <fullName evidence="8">Cu(I)-responsive transcriptional regulator</fullName>
    </submittedName>
</protein>
<accession>A0ABU5GUX7</accession>
<dbReference type="SUPFAM" id="SSF46955">
    <property type="entry name" value="Putative DNA-binding domain"/>
    <property type="match status" value="1"/>
</dbReference>
<evidence type="ECO:0000259" key="7">
    <source>
        <dbReference type="PROSITE" id="PS50937"/>
    </source>
</evidence>
<dbReference type="Gene3D" id="1.10.1660.10">
    <property type="match status" value="1"/>
</dbReference>
<feature type="domain" description="HTH merR-type" evidence="7">
    <location>
        <begin position="1"/>
        <end position="69"/>
    </location>
</feature>
<keyword evidence="4" id="KW-0238">DNA-binding</keyword>
<evidence type="ECO:0000313" key="8">
    <source>
        <dbReference type="EMBL" id="MDY7219448.1"/>
    </source>
</evidence>
<dbReference type="PRINTS" id="PR00040">
    <property type="entry name" value="HTHMERR"/>
</dbReference>
<evidence type="ECO:0000256" key="5">
    <source>
        <dbReference type="ARBA" id="ARBA00023163"/>
    </source>
</evidence>
<dbReference type="InterPro" id="IPR015358">
    <property type="entry name" value="Tscrpt_reg_MerR_DNA-bd"/>
</dbReference>
<dbReference type="InterPro" id="IPR009061">
    <property type="entry name" value="DNA-bd_dom_put_sf"/>
</dbReference>
<keyword evidence="6" id="KW-0175">Coiled coil</keyword>
<comment type="caution">
    <text evidence="8">The sequence shown here is derived from an EMBL/GenBank/DDBJ whole genome shotgun (WGS) entry which is preliminary data.</text>
</comment>
<gene>
    <name evidence="8" type="primary">cueR</name>
    <name evidence="8" type="ORF">TOI97_07690</name>
</gene>